<feature type="compositionally biased region" description="Basic and acidic residues" evidence="3">
    <location>
        <begin position="503"/>
        <end position="513"/>
    </location>
</feature>
<dbReference type="PANTHER" id="PTHR10648:SF1">
    <property type="entry name" value="SERINE_THREONINE-PROTEIN PHOSPHATASE 4 REGULATORY SUBUNIT 1"/>
    <property type="match status" value="1"/>
</dbReference>
<evidence type="ECO:0000256" key="2">
    <source>
        <dbReference type="PROSITE-ProRule" id="PRU00103"/>
    </source>
</evidence>
<dbReference type="RefSeq" id="XP_025380565.1">
    <property type="nucleotide sequence ID" value="XM_025518426.1"/>
</dbReference>
<dbReference type="Proteomes" id="UP000245768">
    <property type="component" value="Unassembled WGS sequence"/>
</dbReference>
<feature type="compositionally biased region" description="Basic and acidic residues" evidence="3">
    <location>
        <begin position="2038"/>
        <end position="2050"/>
    </location>
</feature>
<feature type="compositionally biased region" description="Acidic residues" evidence="3">
    <location>
        <begin position="1782"/>
        <end position="1791"/>
    </location>
</feature>
<dbReference type="EMBL" id="KZ819634">
    <property type="protein sequence ID" value="PWN93367.1"/>
    <property type="molecule type" value="Genomic_DNA"/>
</dbReference>
<keyword evidence="5" id="KW-1185">Reference proteome</keyword>
<feature type="compositionally biased region" description="Acidic residues" evidence="3">
    <location>
        <begin position="1039"/>
        <end position="1050"/>
    </location>
</feature>
<feature type="compositionally biased region" description="Low complexity" evidence="3">
    <location>
        <begin position="455"/>
        <end position="464"/>
    </location>
</feature>
<feature type="region of interest" description="Disordered" evidence="3">
    <location>
        <begin position="1"/>
        <end position="115"/>
    </location>
</feature>
<feature type="compositionally biased region" description="Basic and acidic residues" evidence="3">
    <location>
        <begin position="1750"/>
        <end position="1759"/>
    </location>
</feature>
<feature type="region of interest" description="Disordered" evidence="3">
    <location>
        <begin position="1399"/>
        <end position="1420"/>
    </location>
</feature>
<evidence type="ECO:0000256" key="3">
    <source>
        <dbReference type="SAM" id="MobiDB-lite"/>
    </source>
</evidence>
<feature type="compositionally biased region" description="Low complexity" evidence="3">
    <location>
        <begin position="164"/>
        <end position="179"/>
    </location>
</feature>
<feature type="compositionally biased region" description="Low complexity" evidence="3">
    <location>
        <begin position="26"/>
        <end position="71"/>
    </location>
</feature>
<feature type="compositionally biased region" description="Low complexity" evidence="3">
    <location>
        <begin position="437"/>
        <end position="448"/>
    </location>
</feature>
<feature type="compositionally biased region" description="Basic and acidic residues" evidence="3">
    <location>
        <begin position="711"/>
        <end position="723"/>
    </location>
</feature>
<feature type="region of interest" description="Disordered" evidence="3">
    <location>
        <begin position="161"/>
        <end position="552"/>
    </location>
</feature>
<evidence type="ECO:0000313" key="5">
    <source>
        <dbReference type="Proteomes" id="UP000245768"/>
    </source>
</evidence>
<feature type="region of interest" description="Disordered" evidence="3">
    <location>
        <begin position="1109"/>
        <end position="1143"/>
    </location>
</feature>
<dbReference type="InterPro" id="IPR000357">
    <property type="entry name" value="HEAT"/>
</dbReference>
<evidence type="ECO:0000313" key="4">
    <source>
        <dbReference type="EMBL" id="PWN93367.1"/>
    </source>
</evidence>
<sequence length="2050" mass="219743">MAAHGSGEASDQGLAPQSSPPPPPISSNGSGSSPLLASSHPANSPSLSSSPSSSAFASASASTATSNSPGTTHGGGGPSSHRHQHSRSRSVNLSPTMRSGSLFTPASVGPGSASNDAHHALLQHLVPARVASPQMIPPASASHSGHVHPHAHLQMLEAGWRPHSAGSSDGSDGSSASSSPESRRGAFARHMERSASNPSSSLSANSPRSTSSSPASMARRAVSPSRAFAMPLSPRLQAFGGQSHGRKLSGGAEPIPRIPSPLLSPNASARTLSLNPDPELPIDTVWVADDPRQSPDGSHEAGHGRHTSAYTPVPPSLRDEYSPTPASAISVPGPSSPRRRGGQELAAGSPVFTRDMSHSPVLRLQRTPSPSSMAHSRHERKRSGSSGLASSSPRLSPAALPSSPSSSPSSRPALAVPKPIATKKALDFQQSHARTRSGSSPSPTLASSDQGDNPSSSTLGESSSPITKIFSPVGQASTRVNPQHALAEVSAASNSGEKSSALHGDERMADDSHGPTAPHASSPSLRWVDSSAPSTSPTNYHPGSFGPESFLRARSPALSPRVLAADGIGGAESPPKTRSFIGMPPRSGYELSDDPDDVGSEDGSSGRESVGTNDDRDDEDDDEDDDEEEEEEEGEGGSSRVNDGGFVDELDGEEAGVPSTATEEAKAARPVAPRRPSLTHAPVVPPVPANEGFLGYFRSSDDESMGWRSSVIERAEERIRGEESSDDSVSPSSSSSDAAGLRPFLTLSSGVVDGPSPFDGPMPTAKEAEGIPGEASAAVEYEDDEDGEGSMDAQPSEESLTTLERIFLFAKSDMAFHRVLVARSLADWILDVELSDAVEYVIPLLNGLACDELEVCSAFVPNLHKVMWFFFRNCPLTETSNEGLGAGRGESRDTEGDNGAPVNADQGKESVPEDEVERATRPRLSVSIFTPMLCALLLNSNAELAGSAQAALVHFFARLHGLAILGEPGEQQSQQVGEPQLTEAFEETTALVRDAAAREGLRVQLAPYQFGPNQRELVEAELLDNVAFAIGKLHANPEGPEDDGVEDAMEEQDRSQKQEQEQERDHHVPDEKQNQGPELQSQTSQQEEQEDDGQFEQIDFNMDEAEPIANGVGINGIEKRDDDDDDDIVDMEEANGKKDDDLDDGLAAEEVSFDPHVQSQTMEDWSQDQYEGSSPVLSAFGKYHIDEEAAVGRMASVSLLAALSTDKLVQQDVLVERIVPEIVRLHSDDAFFVRKEVAIAMGALARSVVDAQVLTDQLLPAFMECCKDKIWHVRQAACLSLPNMYSRVDAETRRMNVVPTMRAFVLDVSRNVRAAALETIGEVIYLFYNDPQGVPEPLLRHYLGEPFDGQEEVDDDAQMEDDSSSIDQDADSWSNGGFMASDMQRQSLLTDFGFGHAPNGVTKRKKNAPPSTWSAEGGAYRSDPERSLVMAYNLPAVLLTVGKEQWPRLRAIHQDLCTDVSGKVRRSLAASLHEVAKIVGPQAASQDILPLFRRALVEDNDIEVRAAALEHADVLLSHVDAVDGEAELRKLHGMWQTTFASSWRLREKLVQLIPSLAPKFLLSDDEGTLVHLMRDAIVDVVSAVRAAGVTSVPTLYQIFEEHDQVVADGFLGMVADIGENESYRARVGCLMAMQALFHHRVQRSSVEMLLLGRLVALGRDPVVDVRIALAKAVALMCRLEELYASPQSRSDELIDLLRRLTHDRSADVRNIILGVLGPDDPARKPDETITAEVEEEAPRRDLVLGPADGGPHRPPRDESTLTNGDSMMMMLMEGQSQTEPFAMDEDADDDRGPESQVSSSSPGEVGLRRFSDFYQHQPLEQSAEGDSSMFEDADDDDEEEEDDDDDDDDVDETKDRYAKDSNSITLPSVDEVDKASRTPSSFEEEDMDDEPHHLLSVGPDSPERAFPQVQLQSSSPSADSQEASLTSPERPFKLVANGSEAEHKSEAGATADPFLAFVVDKRSSFHGGKLVPPPTTAGANTKARPLSIDAKGANDNAALHKIESLRSPGAEEPPHVLFGSNESTSSSSTQQKQPNLDTARRDNHEKDTSS</sequence>
<feature type="compositionally biased region" description="Acidic residues" evidence="3">
    <location>
        <begin position="615"/>
        <end position="635"/>
    </location>
</feature>
<feature type="region of interest" description="Disordered" evidence="3">
    <location>
        <begin position="564"/>
        <end position="740"/>
    </location>
</feature>
<dbReference type="GeneID" id="37040342"/>
<feature type="repeat" description="HEAT" evidence="2">
    <location>
        <begin position="1258"/>
        <end position="1296"/>
    </location>
</feature>
<feature type="compositionally biased region" description="Polar residues" evidence="3">
    <location>
        <begin position="531"/>
        <end position="541"/>
    </location>
</feature>
<feature type="compositionally biased region" description="Acidic residues" evidence="3">
    <location>
        <begin position="1349"/>
        <end position="1370"/>
    </location>
</feature>
<feature type="region of interest" description="Disordered" evidence="3">
    <location>
        <begin position="1034"/>
        <end position="1092"/>
    </location>
</feature>
<feature type="region of interest" description="Disordered" evidence="3">
    <location>
        <begin position="1965"/>
        <end position="2050"/>
    </location>
</feature>
<feature type="compositionally biased region" description="Low complexity" evidence="3">
    <location>
        <begin position="727"/>
        <end position="737"/>
    </location>
</feature>
<feature type="region of interest" description="Disordered" evidence="3">
    <location>
        <begin position="752"/>
        <end position="775"/>
    </location>
</feature>
<feature type="compositionally biased region" description="Low complexity" evidence="3">
    <location>
        <begin position="1910"/>
        <end position="1925"/>
    </location>
</feature>
<dbReference type="PROSITE" id="PS50077">
    <property type="entry name" value="HEAT_REPEAT"/>
    <property type="match status" value="2"/>
</dbReference>
<feature type="compositionally biased region" description="Basic and acidic residues" evidence="3">
    <location>
        <begin position="181"/>
        <end position="193"/>
    </location>
</feature>
<accession>A0A316YVC4</accession>
<feature type="region of interest" description="Disordered" evidence="3">
    <location>
        <begin position="1782"/>
        <end position="1931"/>
    </location>
</feature>
<dbReference type="OrthoDB" id="9986677at2759"/>
<feature type="compositionally biased region" description="Low complexity" evidence="3">
    <location>
        <begin position="384"/>
        <end position="415"/>
    </location>
</feature>
<dbReference type="STRING" id="215250.A0A316YVC4"/>
<dbReference type="InterPro" id="IPR021133">
    <property type="entry name" value="HEAT_type_2"/>
</dbReference>
<feature type="compositionally biased region" description="Polar residues" evidence="3">
    <location>
        <begin position="602"/>
        <end position="612"/>
    </location>
</feature>
<dbReference type="Gene3D" id="1.25.10.10">
    <property type="entry name" value="Leucine-rich Repeat Variant"/>
    <property type="match status" value="2"/>
</dbReference>
<feature type="compositionally biased region" description="Basic and acidic residues" evidence="3">
    <location>
        <begin position="289"/>
        <end position="303"/>
    </location>
</feature>
<dbReference type="Pfam" id="PF02985">
    <property type="entry name" value="HEAT"/>
    <property type="match status" value="1"/>
</dbReference>
<feature type="compositionally biased region" description="Low complexity" evidence="3">
    <location>
        <begin position="194"/>
        <end position="227"/>
    </location>
</feature>
<name>A0A316YVC4_9BASI</name>
<feature type="compositionally biased region" description="Acidic residues" evidence="3">
    <location>
        <begin position="1829"/>
        <end position="1852"/>
    </location>
</feature>
<feature type="region of interest" description="Disordered" evidence="3">
    <location>
        <begin position="1349"/>
        <end position="1377"/>
    </location>
</feature>
<dbReference type="InterPro" id="IPR051023">
    <property type="entry name" value="PP2A_Regulatory_Subunit_A"/>
</dbReference>
<dbReference type="PANTHER" id="PTHR10648">
    <property type="entry name" value="SERINE/THREONINE-PROTEIN PHOSPHATASE PP2A 65 KDA REGULATORY SUBUNIT"/>
    <property type="match status" value="1"/>
</dbReference>
<feature type="region of interest" description="Disordered" evidence="3">
    <location>
        <begin position="1734"/>
        <end position="1763"/>
    </location>
</feature>
<feature type="compositionally biased region" description="Polar residues" evidence="3">
    <location>
        <begin position="91"/>
        <end position="104"/>
    </location>
</feature>
<dbReference type="GO" id="GO:0019888">
    <property type="term" value="F:protein phosphatase regulator activity"/>
    <property type="evidence" value="ECO:0007669"/>
    <property type="project" value="TreeGrafter"/>
</dbReference>
<feature type="compositionally biased region" description="Acidic residues" evidence="3">
    <location>
        <begin position="591"/>
        <end position="600"/>
    </location>
</feature>
<dbReference type="GO" id="GO:0005737">
    <property type="term" value="C:cytoplasm"/>
    <property type="evidence" value="ECO:0007669"/>
    <property type="project" value="TreeGrafter"/>
</dbReference>
<reference evidence="4 5" key="1">
    <citation type="journal article" date="2018" name="Mol. Biol. Evol.">
        <title>Broad Genomic Sampling Reveals a Smut Pathogenic Ancestry of the Fungal Clade Ustilaginomycotina.</title>
        <authorList>
            <person name="Kijpornyongpan T."/>
            <person name="Mondo S.J."/>
            <person name="Barry K."/>
            <person name="Sandor L."/>
            <person name="Lee J."/>
            <person name="Lipzen A."/>
            <person name="Pangilinan J."/>
            <person name="LaButti K."/>
            <person name="Hainaut M."/>
            <person name="Henrissat B."/>
            <person name="Grigoriev I.V."/>
            <person name="Spatafora J.W."/>
            <person name="Aime M.C."/>
        </authorList>
    </citation>
    <scope>NUCLEOTIDE SEQUENCE [LARGE SCALE GENOMIC DNA]</scope>
    <source>
        <strain evidence="4 5">MCA 4198</strain>
    </source>
</reference>
<proteinExistence type="predicted"/>
<feature type="compositionally biased region" description="Basic and acidic residues" evidence="3">
    <location>
        <begin position="1051"/>
        <end position="1073"/>
    </location>
</feature>
<keyword evidence="1" id="KW-0677">Repeat</keyword>
<feature type="repeat" description="HEAT" evidence="2">
    <location>
        <begin position="1218"/>
        <end position="1256"/>
    </location>
</feature>
<dbReference type="InterPro" id="IPR016024">
    <property type="entry name" value="ARM-type_fold"/>
</dbReference>
<protein>
    <submittedName>
        <fullName evidence="4">ARM repeat-containing protein</fullName>
    </submittedName>
</protein>
<gene>
    <name evidence="4" type="ORF">FA10DRAFT_19862</name>
</gene>
<feature type="region of interest" description="Disordered" evidence="3">
    <location>
        <begin position="882"/>
        <end position="919"/>
    </location>
</feature>
<dbReference type="InterPro" id="IPR011989">
    <property type="entry name" value="ARM-like"/>
</dbReference>
<dbReference type="InParanoid" id="A0A316YVC4"/>
<evidence type="ECO:0000256" key="1">
    <source>
        <dbReference type="ARBA" id="ARBA00022737"/>
    </source>
</evidence>
<dbReference type="SUPFAM" id="SSF48371">
    <property type="entry name" value="ARM repeat"/>
    <property type="match status" value="1"/>
</dbReference>
<feature type="compositionally biased region" description="Acidic residues" evidence="3">
    <location>
        <begin position="1121"/>
        <end position="1133"/>
    </location>
</feature>
<organism evidence="4 5">
    <name type="scientific">Acaromyces ingoldii</name>
    <dbReference type="NCBI Taxonomy" id="215250"/>
    <lineage>
        <taxon>Eukaryota</taxon>
        <taxon>Fungi</taxon>
        <taxon>Dikarya</taxon>
        <taxon>Basidiomycota</taxon>
        <taxon>Ustilaginomycotina</taxon>
        <taxon>Exobasidiomycetes</taxon>
        <taxon>Exobasidiales</taxon>
        <taxon>Cryptobasidiaceae</taxon>
        <taxon>Acaromyces</taxon>
    </lineage>
</organism>